<dbReference type="InterPro" id="IPR029061">
    <property type="entry name" value="THDP-binding"/>
</dbReference>
<dbReference type="PIRSF" id="PIRSF004983">
    <property type="entry name" value="MenD"/>
    <property type="match status" value="1"/>
</dbReference>
<protein>
    <recommendedName>
        <fullName evidence="6">2-succinyl-5-enolpyruvyl-6-hydroxy-3-cyclohexene-1-carboxylate synthase</fullName>
        <shortName evidence="6">SEPHCHC synthase</shortName>
        <ecNumber evidence="6">2.2.1.9</ecNumber>
    </recommendedName>
    <alternativeName>
        <fullName evidence="6">Menaquinone biosynthesis protein MenD</fullName>
    </alternativeName>
</protein>
<comment type="catalytic activity">
    <reaction evidence="6">
        <text>isochorismate + 2-oxoglutarate + H(+) = 5-enolpyruvoyl-6-hydroxy-2-succinyl-cyclohex-3-ene-1-carboxylate + CO2</text>
        <dbReference type="Rhea" id="RHEA:25593"/>
        <dbReference type="ChEBI" id="CHEBI:15378"/>
        <dbReference type="ChEBI" id="CHEBI:16526"/>
        <dbReference type="ChEBI" id="CHEBI:16810"/>
        <dbReference type="ChEBI" id="CHEBI:29780"/>
        <dbReference type="ChEBI" id="CHEBI:58818"/>
        <dbReference type="EC" id="2.2.1.9"/>
    </reaction>
</comment>
<comment type="subunit">
    <text evidence="6">Homodimer.</text>
</comment>
<dbReference type="GO" id="GO:0030976">
    <property type="term" value="F:thiamine pyrophosphate binding"/>
    <property type="evidence" value="ECO:0007669"/>
    <property type="project" value="UniProtKB-UniRule"/>
</dbReference>
<keyword evidence="5 6" id="KW-0464">Manganese</keyword>
<evidence type="ECO:0000313" key="8">
    <source>
        <dbReference type="EMBL" id="GMA29215.1"/>
    </source>
</evidence>
<comment type="similarity">
    <text evidence="6">Belongs to the TPP enzyme family. MenD subfamily.</text>
</comment>
<keyword evidence="6" id="KW-0474">Menaquinone biosynthesis</keyword>
<dbReference type="CDD" id="cd02009">
    <property type="entry name" value="TPP_SHCHC_synthase"/>
    <property type="match status" value="1"/>
</dbReference>
<keyword evidence="4 6" id="KW-0786">Thiamine pyrophosphate</keyword>
<dbReference type="Gene3D" id="3.40.50.970">
    <property type="match status" value="2"/>
</dbReference>
<dbReference type="EMBL" id="BSUL01000001">
    <property type="protein sequence ID" value="GMA29215.1"/>
    <property type="molecule type" value="Genomic_DNA"/>
</dbReference>
<dbReference type="EC" id="2.2.1.9" evidence="6"/>
<evidence type="ECO:0000256" key="4">
    <source>
        <dbReference type="ARBA" id="ARBA00023052"/>
    </source>
</evidence>
<dbReference type="RefSeq" id="WP_284233115.1">
    <property type="nucleotide sequence ID" value="NZ_BSUL01000001.1"/>
</dbReference>
<keyword evidence="9" id="KW-1185">Reference proteome</keyword>
<name>A0AA37UGS3_9MICO</name>
<dbReference type="InterPro" id="IPR012001">
    <property type="entry name" value="Thiamin_PyroP_enz_TPP-bd_dom"/>
</dbReference>
<dbReference type="PANTHER" id="PTHR42916:SF1">
    <property type="entry name" value="PROTEIN PHYLLO, CHLOROPLASTIC"/>
    <property type="match status" value="1"/>
</dbReference>
<evidence type="ECO:0000256" key="5">
    <source>
        <dbReference type="ARBA" id="ARBA00023211"/>
    </source>
</evidence>
<dbReference type="Gene3D" id="3.40.50.1220">
    <property type="entry name" value="TPP-binding domain"/>
    <property type="match status" value="1"/>
</dbReference>
<keyword evidence="1 6" id="KW-0808">Transferase</keyword>
<dbReference type="InterPro" id="IPR004433">
    <property type="entry name" value="MenaQ_synth_MenD"/>
</dbReference>
<evidence type="ECO:0000256" key="3">
    <source>
        <dbReference type="ARBA" id="ARBA00022842"/>
    </source>
</evidence>
<keyword evidence="3 6" id="KW-0460">Magnesium</keyword>
<proteinExistence type="inferred from homology"/>
<dbReference type="AlphaFoldDB" id="A0AA37UGS3"/>
<dbReference type="Proteomes" id="UP001157160">
    <property type="component" value="Unassembled WGS sequence"/>
</dbReference>
<evidence type="ECO:0000256" key="2">
    <source>
        <dbReference type="ARBA" id="ARBA00022723"/>
    </source>
</evidence>
<gene>
    <name evidence="6 8" type="primary">menD</name>
    <name evidence="8" type="ORF">GCM10025874_24680</name>
</gene>
<evidence type="ECO:0000259" key="7">
    <source>
        <dbReference type="Pfam" id="PF02776"/>
    </source>
</evidence>
<comment type="cofactor">
    <cofactor evidence="6">
        <name>thiamine diphosphate</name>
        <dbReference type="ChEBI" id="CHEBI:58937"/>
    </cofactor>
    <text evidence="6">Binds 1 thiamine pyrophosphate per subunit.</text>
</comment>
<evidence type="ECO:0000256" key="6">
    <source>
        <dbReference type="HAMAP-Rule" id="MF_01659"/>
    </source>
</evidence>
<organism evidence="8 9">
    <name type="scientific">Arenivirga flava</name>
    <dbReference type="NCBI Taxonomy" id="1930060"/>
    <lineage>
        <taxon>Bacteria</taxon>
        <taxon>Bacillati</taxon>
        <taxon>Actinomycetota</taxon>
        <taxon>Actinomycetes</taxon>
        <taxon>Micrococcales</taxon>
        <taxon>Microbacteriaceae</taxon>
        <taxon>Arenivirga</taxon>
    </lineage>
</organism>
<dbReference type="HAMAP" id="MF_01659">
    <property type="entry name" value="MenD"/>
    <property type="match status" value="1"/>
</dbReference>
<accession>A0AA37UGS3</accession>
<dbReference type="PANTHER" id="PTHR42916">
    <property type="entry name" value="2-SUCCINYL-5-ENOLPYRUVYL-6-HYDROXY-3-CYCLOHEXENE-1-CARBOXYLATE SYNTHASE"/>
    <property type="match status" value="1"/>
</dbReference>
<dbReference type="GO" id="GO:0030145">
    <property type="term" value="F:manganese ion binding"/>
    <property type="evidence" value="ECO:0007669"/>
    <property type="project" value="UniProtKB-UniRule"/>
</dbReference>
<dbReference type="Pfam" id="PF02776">
    <property type="entry name" value="TPP_enzyme_N"/>
    <property type="match status" value="1"/>
</dbReference>
<sequence length="556" mass="58354">MTAREDSPASVAALTLLAQLRAQGLRDVVVSPGSRSQALALAAAQLADEGLLRLSVRMDERVAGFLALGLAVGTERPVAVVTTSGTAVANLHPAVLEARHAGVPLLLLTADRPQEARGIGGNQTTVQPGLFAPAVLAEWDVPAPTAQDDPSVLRGLAAEAYAVAERGPGPVQLNLAYREPLSSAGLATPRLEAVAVPAPPTDPDYVRLAPEEGTVVIAGADAGPRAEQLAHELAAPLLAEISSGARFGPNLVGAYRELLADAGFGGRVRRAVVLGHPTLSREVPALLARDDLDVIVERGRAGEDYRPSAHAIVVDEVRVLQASPEPWMRSWPGRWTRASRALLDRPIAAPDLTAARSLDKEVRSRFAREELAIARRPVDRRGLVESIWAATWPHDRLVLAASRLIRVADGAVPGKKLVVHANRGLAGIDGTIATAVGIATAQQADAGPGVTRVLVGDLALLHDAGALLLPPGEPRPRIQVIVGDDRGGTIFDGLEVAASAPSDAFDRVLRTPHEVDLAALAAAYGWKHVRIAHQRDLDSALTDTAGPLLIEVPLPR</sequence>
<keyword evidence="2 6" id="KW-0479">Metal-binding</keyword>
<evidence type="ECO:0000256" key="1">
    <source>
        <dbReference type="ARBA" id="ARBA00022679"/>
    </source>
</evidence>
<dbReference type="GO" id="GO:0000287">
    <property type="term" value="F:magnesium ion binding"/>
    <property type="evidence" value="ECO:0007669"/>
    <property type="project" value="UniProtKB-UniRule"/>
</dbReference>
<dbReference type="GO" id="GO:0009234">
    <property type="term" value="P:menaquinone biosynthetic process"/>
    <property type="evidence" value="ECO:0007669"/>
    <property type="project" value="UniProtKB-UniRule"/>
</dbReference>
<dbReference type="GO" id="GO:0070204">
    <property type="term" value="F:2-succinyl-5-enolpyruvyl-6-hydroxy-3-cyclohexene-1-carboxylic-acid synthase activity"/>
    <property type="evidence" value="ECO:0007669"/>
    <property type="project" value="UniProtKB-UniRule"/>
</dbReference>
<comment type="pathway">
    <text evidence="6">Quinol/quinone metabolism; 1,4-dihydroxy-2-naphthoate biosynthesis; 1,4-dihydroxy-2-naphthoate from chorismate: step 2/7.</text>
</comment>
<dbReference type="SUPFAM" id="SSF52518">
    <property type="entry name" value="Thiamin diphosphate-binding fold (THDP-binding)"/>
    <property type="match status" value="2"/>
</dbReference>
<comment type="caution">
    <text evidence="8">The sequence shown here is derived from an EMBL/GenBank/DDBJ whole genome shotgun (WGS) entry which is preliminary data.</text>
</comment>
<comment type="pathway">
    <text evidence="6">Quinol/quinone metabolism; menaquinone biosynthesis.</text>
</comment>
<feature type="domain" description="Thiamine pyrophosphate enzyme N-terminal TPP-binding" evidence="7">
    <location>
        <begin position="16"/>
        <end position="123"/>
    </location>
</feature>
<dbReference type="NCBIfam" id="TIGR00173">
    <property type="entry name" value="menD"/>
    <property type="match status" value="1"/>
</dbReference>
<reference evidence="8 9" key="1">
    <citation type="journal article" date="2014" name="Int. J. Syst. Evol. Microbiol.">
        <title>Complete genome sequence of Corynebacterium casei LMG S-19264T (=DSM 44701T), isolated from a smear-ripened cheese.</title>
        <authorList>
            <consortium name="US DOE Joint Genome Institute (JGI-PGF)"/>
            <person name="Walter F."/>
            <person name="Albersmeier A."/>
            <person name="Kalinowski J."/>
            <person name="Ruckert C."/>
        </authorList>
    </citation>
    <scope>NUCLEOTIDE SEQUENCE [LARGE SCALE GENOMIC DNA]</scope>
    <source>
        <strain evidence="8 9">NBRC 112289</strain>
    </source>
</reference>
<evidence type="ECO:0000313" key="9">
    <source>
        <dbReference type="Proteomes" id="UP001157160"/>
    </source>
</evidence>
<comment type="cofactor">
    <cofactor evidence="6">
        <name>Mg(2+)</name>
        <dbReference type="ChEBI" id="CHEBI:18420"/>
    </cofactor>
    <cofactor evidence="6">
        <name>Mn(2+)</name>
        <dbReference type="ChEBI" id="CHEBI:29035"/>
    </cofactor>
</comment>
<comment type="function">
    <text evidence="6">Catalyzes the thiamine diphosphate-dependent decarboxylation of 2-oxoglutarate and the subsequent addition of the resulting succinic semialdehyde-thiamine pyrophosphate anion to isochorismate to yield 2-succinyl-5-enolpyruvyl-6-hydroxy-3-cyclohexene-1-carboxylate (SEPHCHC).</text>
</comment>